<dbReference type="InterPro" id="IPR019861">
    <property type="entry name" value="PorP/SprF_Bacteroidetes"/>
</dbReference>
<sequence>MKKSLMMLLLYIGCGLSANAQQDAQLSQYVFSGLYINPAYAGYRETWNINAFYRNQWTGFPGAPRSVALAVDGVAREGKYGLGLNMSNDEIGLQGTTNLYGSFAFRIPIGAYELEKRLSIGVSAGFIQSRIRVDEYDPTDPVDSDPLLHNSLRNKFTPDARFGIYYSSNTFFAGLSVDNLLTSAYDAKKDPGNIFAERKVHLYATAGALLTFSENLQLKPAMLVKEDFAGPTSLDVNAFLILKSMFWIGAGYRTAIFQKERIQKDLNKSGAIIGMAQVFIADKIRLGYAYEYTTNVVGMGGYPTNEISISYFFNPPRARVASPRYF</sequence>
<dbReference type="RefSeq" id="WP_073085696.1">
    <property type="nucleotide sequence ID" value="NZ_FRBL01000009.1"/>
</dbReference>
<dbReference type="Proteomes" id="UP000184420">
    <property type="component" value="Unassembled WGS sequence"/>
</dbReference>
<organism evidence="2 3">
    <name type="scientific">Chitinophaga jiangningensis</name>
    <dbReference type="NCBI Taxonomy" id="1419482"/>
    <lineage>
        <taxon>Bacteria</taxon>
        <taxon>Pseudomonadati</taxon>
        <taxon>Bacteroidota</taxon>
        <taxon>Chitinophagia</taxon>
        <taxon>Chitinophagales</taxon>
        <taxon>Chitinophagaceae</taxon>
        <taxon>Chitinophaga</taxon>
    </lineage>
</organism>
<keyword evidence="3" id="KW-1185">Reference proteome</keyword>
<dbReference type="NCBIfam" id="TIGR03519">
    <property type="entry name" value="T9SS_PorP_fam"/>
    <property type="match status" value="1"/>
</dbReference>
<protein>
    <submittedName>
        <fullName evidence="2">Type IX secretion system membrane protein, PorP/SprF family</fullName>
    </submittedName>
</protein>
<dbReference type="AlphaFoldDB" id="A0A1M7K8W3"/>
<dbReference type="OrthoDB" id="626665at2"/>
<proteinExistence type="predicted"/>
<gene>
    <name evidence="2" type="ORF">SAMN05444266_109207</name>
</gene>
<evidence type="ECO:0000313" key="2">
    <source>
        <dbReference type="EMBL" id="SHM61732.1"/>
    </source>
</evidence>
<evidence type="ECO:0000256" key="1">
    <source>
        <dbReference type="SAM" id="SignalP"/>
    </source>
</evidence>
<name>A0A1M7K8W3_9BACT</name>
<feature type="chain" id="PRO_5011957966" evidence="1">
    <location>
        <begin position="21"/>
        <end position="326"/>
    </location>
</feature>
<accession>A0A1M7K8W3</accession>
<dbReference type="Pfam" id="PF11751">
    <property type="entry name" value="PorP_SprF"/>
    <property type="match status" value="1"/>
</dbReference>
<feature type="signal peptide" evidence="1">
    <location>
        <begin position="1"/>
        <end position="20"/>
    </location>
</feature>
<evidence type="ECO:0000313" key="3">
    <source>
        <dbReference type="Proteomes" id="UP000184420"/>
    </source>
</evidence>
<dbReference type="STRING" id="1419482.SAMN05444266_109207"/>
<dbReference type="EMBL" id="FRBL01000009">
    <property type="protein sequence ID" value="SHM61732.1"/>
    <property type="molecule type" value="Genomic_DNA"/>
</dbReference>
<reference evidence="2 3" key="1">
    <citation type="submission" date="2016-11" db="EMBL/GenBank/DDBJ databases">
        <authorList>
            <person name="Jaros S."/>
            <person name="Januszkiewicz K."/>
            <person name="Wedrychowicz H."/>
        </authorList>
    </citation>
    <scope>NUCLEOTIDE SEQUENCE [LARGE SCALE GENOMIC DNA]</scope>
    <source>
        <strain evidence="2 3">DSM 27406</strain>
    </source>
</reference>
<keyword evidence="1" id="KW-0732">Signal</keyword>